<feature type="compositionally biased region" description="Basic and acidic residues" evidence="7">
    <location>
        <begin position="676"/>
        <end position="685"/>
    </location>
</feature>
<evidence type="ECO:0000259" key="9">
    <source>
        <dbReference type="PROSITE" id="PS51050"/>
    </source>
</evidence>
<dbReference type="PANTHER" id="PTHR45626">
    <property type="entry name" value="TRANSCRIPTION TERMINATION FACTOR 2-RELATED"/>
    <property type="match status" value="1"/>
</dbReference>
<evidence type="ECO:0000256" key="1">
    <source>
        <dbReference type="ARBA" id="ARBA00022723"/>
    </source>
</evidence>
<dbReference type="PROSITE" id="PS51194">
    <property type="entry name" value="HELICASE_CTER"/>
    <property type="match status" value="1"/>
</dbReference>
<dbReference type="PROSITE" id="PS00518">
    <property type="entry name" value="ZF_RING_1"/>
    <property type="match status" value="1"/>
</dbReference>
<feature type="region of interest" description="Disordered" evidence="7">
    <location>
        <begin position="1016"/>
        <end position="1046"/>
    </location>
</feature>
<dbReference type="EMBL" id="DF237439">
    <property type="protein sequence ID" value="GAQ89141.1"/>
    <property type="molecule type" value="Genomic_DNA"/>
</dbReference>
<dbReference type="CDD" id="cd09917">
    <property type="entry name" value="F-box_SF"/>
    <property type="match status" value="1"/>
</dbReference>
<evidence type="ECO:0000256" key="5">
    <source>
        <dbReference type="ARBA" id="ARBA00022833"/>
    </source>
</evidence>
<gene>
    <name evidence="12" type="ORF">KFL_004900080</name>
</gene>
<keyword evidence="2" id="KW-0547">Nucleotide-binding</keyword>
<dbReference type="GO" id="GO:0006281">
    <property type="term" value="P:DNA repair"/>
    <property type="evidence" value="ECO:0000318"/>
    <property type="project" value="GO_Central"/>
</dbReference>
<evidence type="ECO:0000313" key="13">
    <source>
        <dbReference type="Proteomes" id="UP000054558"/>
    </source>
</evidence>
<dbReference type="InterPro" id="IPR050628">
    <property type="entry name" value="SNF2_RAD54_helicase_TF"/>
</dbReference>
<dbReference type="PROSITE" id="PS51050">
    <property type="entry name" value="ZF_CW"/>
    <property type="match status" value="1"/>
</dbReference>
<dbReference type="PANTHER" id="PTHR45626:SF14">
    <property type="entry name" value="ATP-DEPENDENT DNA HELICASE (EUROFUNG)"/>
    <property type="match status" value="1"/>
</dbReference>
<dbReference type="Gene3D" id="3.30.40.100">
    <property type="match status" value="1"/>
</dbReference>
<evidence type="ECO:0000259" key="8">
    <source>
        <dbReference type="PROSITE" id="PS50181"/>
    </source>
</evidence>
<feature type="domain" description="Helicase C-terminal" evidence="11">
    <location>
        <begin position="1951"/>
        <end position="2108"/>
    </location>
</feature>
<dbReference type="InterPro" id="IPR014001">
    <property type="entry name" value="Helicase_ATP-bd"/>
</dbReference>
<dbReference type="InterPro" id="IPR049730">
    <property type="entry name" value="SNF2/RAD54-like_C"/>
</dbReference>
<feature type="compositionally biased region" description="Basic and acidic residues" evidence="7">
    <location>
        <begin position="640"/>
        <end position="650"/>
    </location>
</feature>
<dbReference type="SMART" id="SM00487">
    <property type="entry name" value="DEXDc"/>
    <property type="match status" value="1"/>
</dbReference>
<dbReference type="SMART" id="SM00490">
    <property type="entry name" value="HELICc"/>
    <property type="match status" value="1"/>
</dbReference>
<feature type="domain" description="F-box" evidence="8">
    <location>
        <begin position="407"/>
        <end position="443"/>
    </location>
</feature>
<feature type="compositionally biased region" description="Basic and acidic residues" evidence="7">
    <location>
        <begin position="1147"/>
        <end position="1159"/>
    </location>
</feature>
<accession>A0A1Y1IJ32</accession>
<dbReference type="InterPro" id="IPR017907">
    <property type="entry name" value="Znf_RING_CS"/>
</dbReference>
<dbReference type="GO" id="GO:0005524">
    <property type="term" value="F:ATP binding"/>
    <property type="evidence" value="ECO:0007669"/>
    <property type="project" value="UniProtKB-KW"/>
</dbReference>
<keyword evidence="3" id="KW-0863">Zinc-finger</keyword>
<feature type="compositionally biased region" description="Pro residues" evidence="7">
    <location>
        <begin position="302"/>
        <end position="312"/>
    </location>
</feature>
<keyword evidence="4" id="KW-0378">Hydrolase</keyword>
<feature type="compositionally biased region" description="Basic residues" evidence="7">
    <location>
        <begin position="98"/>
        <end position="113"/>
    </location>
</feature>
<feature type="compositionally biased region" description="Basic and acidic residues" evidence="7">
    <location>
        <begin position="1173"/>
        <end position="1188"/>
    </location>
</feature>
<dbReference type="Pfam" id="PF00271">
    <property type="entry name" value="Helicase_C"/>
    <property type="match status" value="1"/>
</dbReference>
<feature type="region of interest" description="Disordered" evidence="7">
    <location>
        <begin position="668"/>
        <end position="749"/>
    </location>
</feature>
<dbReference type="GO" id="GO:0008270">
    <property type="term" value="F:zinc ion binding"/>
    <property type="evidence" value="ECO:0007669"/>
    <property type="project" value="UniProtKB-KW"/>
</dbReference>
<keyword evidence="13" id="KW-1185">Reference proteome</keyword>
<evidence type="ECO:0000256" key="4">
    <source>
        <dbReference type="ARBA" id="ARBA00022801"/>
    </source>
</evidence>
<keyword evidence="6" id="KW-0067">ATP-binding</keyword>
<feature type="domain" description="Helicase ATP-binding" evidence="10">
    <location>
        <begin position="1511"/>
        <end position="1644"/>
    </location>
</feature>
<dbReference type="CDD" id="cd18793">
    <property type="entry name" value="SF2_C_SNF"/>
    <property type="match status" value="1"/>
</dbReference>
<dbReference type="PROSITE" id="PS50181">
    <property type="entry name" value="FBOX"/>
    <property type="match status" value="1"/>
</dbReference>
<dbReference type="GO" id="GO:0016787">
    <property type="term" value="F:hydrolase activity"/>
    <property type="evidence" value="ECO:0007669"/>
    <property type="project" value="UniProtKB-KW"/>
</dbReference>
<dbReference type="Gene3D" id="3.40.50.300">
    <property type="entry name" value="P-loop containing nucleotide triphosphate hydrolases"/>
    <property type="match status" value="1"/>
</dbReference>
<keyword evidence="5" id="KW-0862">Zinc</keyword>
<dbReference type="SUPFAM" id="SSF52540">
    <property type="entry name" value="P-loop containing nucleoside triphosphate hydrolases"/>
    <property type="match status" value="3"/>
</dbReference>
<dbReference type="GO" id="GO:0005634">
    <property type="term" value="C:nucleus"/>
    <property type="evidence" value="ECO:0000318"/>
    <property type="project" value="GO_Central"/>
</dbReference>
<feature type="region of interest" description="Disordered" evidence="7">
    <location>
        <begin position="90"/>
        <end position="149"/>
    </location>
</feature>
<dbReference type="InterPro" id="IPR036047">
    <property type="entry name" value="F-box-like_dom_sf"/>
</dbReference>
<dbReference type="PROSITE" id="PS51192">
    <property type="entry name" value="HELICASE_ATP_BIND_1"/>
    <property type="match status" value="1"/>
</dbReference>
<sequence>MDNKLVGYLLLVLKAKENLPRRSLIGQLCAIHGKGRQTVLKTESGVALVPLTEECEQEERSADQNVAEVPLEELGADGISAEVLGSAAGGLAEGHLSPSKRKHPGNKQGSAKKTKLEGAKSPRSVGGVGKKKKEGQAKSGTKPPQKEGLLQHIHSLAAKERLHIPACVAEVLDVPVTNGSVPLVLVCIDVYVPVDIWAGRRDWRGGVSAIAVLSHLRCDWEARVQVLEAMERVVEGGVNAPLNGVGTGSKTVELGAETEKHEDRARVKGKWKVDSWSELESVRPNLLNKPAGALIIREPGTNPEPNPAPTQPDPTLADAPSLTEALCGDSLSLEGVQELVGACQSLGCQLHPSPPRDEEKRGRFQDEKRARFNLPTLFRSLPSHLDELEGLLSRTTTYMLPGGAPAGTGMCDLPDEVLILIMEKLGAAELQRMEAVCRHTRALGAALFPSITLPLFQHQRAAARWMIARERSPSTFSNPLFRCLTSEDGFALWVNLVTGEVSAEDPPPVLDGKGGLICDEPGMGKTATSLAVIMKTRGVRAVGPSEYPKWFCKFEGMADGQAGYYVLPGNALVRHSGSANRSSRSRQSVKLAPETPNAELPRGRLMSDLKAASEPVMGKKEREERSGLEGVRRALFSEGKGGERREKKTDGAVDFEEVGRMGLEAEVVGSFGPGSEPRKRGKDVTKFPSISGDAVQSGRGFGAPAGSYPLKEEPCTPPRIAKEAIEAETSATKRRRTECAGRDEAGERVRTPEGLVQERVEQRKTKGLGSNGVDEGFKSVRFLDDLDQAGEEAWRWDDVDEGCNRIRSMSEFNDGSNAEGGEEWRSDGVDQGFKAVRSLSAVVSSGVRKGNVKHQRGESNPTEAKRSGKERAQCKEESGQNGGSTAEIVFGEEPGMSGQCFGGAKSEKARAKQTKRTKLRELAEVLRRMESLEERRRQFARSGLSNGGQGCGTDPESTERGTEASSEGGSGLQQREGGLSGNHAERGIDPDSCRSFGRFLDGSVGHEWSVGCGTAEADTERSSRLNGGFNSHDVGGKGNSFPGLGQSERALDELPIDLRTPERPNNAPECSPSPFGGPEEEAVWQPRTHTAPKRFKKGASLLDSAEREGGRKPRHRRSILSDISDGEWGGSDADQGRADGDTGNLDVARKSLDRGRDDPDAAWGRSDIARQSSEGRQEDLHAPEKSSDTARGWLDVAQGGLDTARGSSDTARGSLEAARGGLDAARGSLDAVPRRSDPSPGRSEVAAGRSDAGAGRSDIKAERLDEGAACSDAFGNGADDDGKETDAESEGQLESEWVECEACHKWRRLPPGCPRPPEDSPWFCSMNKDPLRQDCSAPSEDVVENEWSSSHPGFVAPGDPPGSAENVAYFLESLRSQLSALQNSWRAAQWLADLKSEDLEKLAAPTGVMVPYYRRDANDRYMAVYRALGLEQCLRRDPFPAEWAWAEVEGESPKRKRWEDVQRKKAEAERARSHLWRYPRHIRSGWTFDTAALKAALATPVEDARRIYLSKATLVVVPSNLIQHWLSQIRKHLPPGQLKVHVWDGNEATSPSAHKLAWEYDVVLTTFSRLSVEWANKVDSTLMHVHWLRLILDEGHTLGSSFQVTNKLQMTIALRADMRWVLTGTPTPNTPNSQVAHLHPLLKFLHEGCYGEQQKVWEAAIQKPFEAQREEGRLRLEELLRRTMISATKEDMRTIPECHRKLVMLEFTSGHAKSYNELVGTVKRNLLLADWNDPNHVESLLNPKQWKLARNTVDNVRKSCCVAGNMMVEDTPGEIEETMESLTVPPARADHIRSALKSGGHCDRCSAWSRLPFITPCAHLLCIACVSISATHCTVGECYKPYKMQLKGWRPENPSPRGPVPQDLIELQPSYTQAEWNPDWQNTQSSKLSYLKRCIQEMLASNAALLAKAATEEIDPVLPQGDVSGGEGDASASWQQLKPTKAPTVWPTGSDAGASGGSPERRPEKAIVFSEFLEYLTLVEAQLAAAGIESAAMYSPKTQGMKMHALRRFIESPTCCVLVMDSTAAVGLDLSFVSRVYLMEPIWDKSLEEQIVSRAWRMGATRPVMVETLAMRGTIEEEMVQVLQSQEEYSGKSHRETQELNARISCLSRLSPVGLPDSRK</sequence>
<feature type="region of interest" description="Disordered" evidence="7">
    <location>
        <begin position="1939"/>
        <end position="1962"/>
    </location>
</feature>
<keyword evidence="1" id="KW-0479">Metal-binding</keyword>
<feature type="compositionally biased region" description="Basic and acidic residues" evidence="7">
    <location>
        <begin position="737"/>
        <end position="749"/>
    </location>
</feature>
<feature type="region of interest" description="Disordered" evidence="7">
    <location>
        <begin position="576"/>
        <end position="650"/>
    </location>
</feature>
<feature type="domain" description="CW-type" evidence="9">
    <location>
        <begin position="1291"/>
        <end position="1343"/>
    </location>
</feature>
<evidence type="ECO:0000259" key="11">
    <source>
        <dbReference type="PROSITE" id="PS51194"/>
    </source>
</evidence>
<protein>
    <submittedName>
        <fullName evidence="12">SNF2 domain-containing protein</fullName>
    </submittedName>
</protein>
<feature type="compositionally biased region" description="Basic and acidic residues" evidence="7">
    <location>
        <begin position="1257"/>
        <end position="1266"/>
    </location>
</feature>
<evidence type="ECO:0000256" key="7">
    <source>
        <dbReference type="SAM" id="MobiDB-lite"/>
    </source>
</evidence>
<dbReference type="SUPFAM" id="SSF81383">
    <property type="entry name" value="F-box domain"/>
    <property type="match status" value="1"/>
</dbReference>
<dbReference type="Pfam" id="PF00176">
    <property type="entry name" value="SNF2-rel_dom"/>
    <property type="match status" value="1"/>
</dbReference>
<dbReference type="InterPro" id="IPR001810">
    <property type="entry name" value="F-box_dom"/>
</dbReference>
<name>A0A1Y1IJ32_KLENI</name>
<dbReference type="GO" id="GO:0008094">
    <property type="term" value="F:ATP-dependent activity, acting on DNA"/>
    <property type="evidence" value="ECO:0000318"/>
    <property type="project" value="GO_Central"/>
</dbReference>
<dbReference type="STRING" id="105231.A0A1Y1IJ32"/>
<feature type="region of interest" description="Disordered" evidence="7">
    <location>
        <begin position="937"/>
        <end position="990"/>
    </location>
</feature>
<dbReference type="Pfam" id="PF07496">
    <property type="entry name" value="zf-CW"/>
    <property type="match status" value="1"/>
</dbReference>
<dbReference type="Proteomes" id="UP000054558">
    <property type="component" value="Unassembled WGS sequence"/>
</dbReference>
<feature type="region of interest" description="Disordered" evidence="7">
    <location>
        <begin position="296"/>
        <end position="320"/>
    </location>
</feature>
<feature type="compositionally biased region" description="Polar residues" evidence="7">
    <location>
        <begin position="577"/>
        <end position="588"/>
    </location>
</feature>
<feature type="region of interest" description="Disordered" evidence="7">
    <location>
        <begin position="846"/>
        <end position="916"/>
    </location>
</feature>
<dbReference type="InterPro" id="IPR027417">
    <property type="entry name" value="P-loop_NTPase"/>
</dbReference>
<dbReference type="OrthoDB" id="448448at2759"/>
<dbReference type="InterPro" id="IPR038718">
    <property type="entry name" value="SNF2-like_sf"/>
</dbReference>
<dbReference type="Pfam" id="PF00646">
    <property type="entry name" value="F-box"/>
    <property type="match status" value="1"/>
</dbReference>
<feature type="compositionally biased region" description="Basic and acidic residues" evidence="7">
    <location>
        <begin position="710"/>
        <end position="725"/>
    </location>
</feature>
<dbReference type="InterPro" id="IPR011124">
    <property type="entry name" value="Znf_CW"/>
</dbReference>
<dbReference type="Gene3D" id="3.40.50.10810">
    <property type="entry name" value="Tandem AAA-ATPase domain"/>
    <property type="match status" value="1"/>
</dbReference>
<reference evidence="12 13" key="1">
    <citation type="journal article" date="2014" name="Nat. Commun.">
        <title>Klebsormidium flaccidum genome reveals primary factors for plant terrestrial adaptation.</title>
        <authorList>
            <person name="Hori K."/>
            <person name="Maruyama F."/>
            <person name="Fujisawa T."/>
            <person name="Togashi T."/>
            <person name="Yamamoto N."/>
            <person name="Seo M."/>
            <person name="Sato S."/>
            <person name="Yamada T."/>
            <person name="Mori H."/>
            <person name="Tajima N."/>
            <person name="Moriyama T."/>
            <person name="Ikeuchi M."/>
            <person name="Watanabe M."/>
            <person name="Wada H."/>
            <person name="Kobayashi K."/>
            <person name="Saito M."/>
            <person name="Masuda T."/>
            <person name="Sasaki-Sekimoto Y."/>
            <person name="Mashiguchi K."/>
            <person name="Awai K."/>
            <person name="Shimojima M."/>
            <person name="Masuda S."/>
            <person name="Iwai M."/>
            <person name="Nobusawa T."/>
            <person name="Narise T."/>
            <person name="Kondo S."/>
            <person name="Saito H."/>
            <person name="Sato R."/>
            <person name="Murakawa M."/>
            <person name="Ihara Y."/>
            <person name="Oshima-Yamada Y."/>
            <person name="Ohtaka K."/>
            <person name="Satoh M."/>
            <person name="Sonobe K."/>
            <person name="Ishii M."/>
            <person name="Ohtani R."/>
            <person name="Kanamori-Sato M."/>
            <person name="Honoki R."/>
            <person name="Miyazaki D."/>
            <person name="Mochizuki H."/>
            <person name="Umetsu J."/>
            <person name="Higashi K."/>
            <person name="Shibata D."/>
            <person name="Kamiya Y."/>
            <person name="Sato N."/>
            <person name="Nakamura Y."/>
            <person name="Tabata S."/>
            <person name="Ida S."/>
            <person name="Kurokawa K."/>
            <person name="Ohta H."/>
        </authorList>
    </citation>
    <scope>NUCLEOTIDE SEQUENCE [LARGE SCALE GENOMIC DNA]</scope>
    <source>
        <strain evidence="12 13">NIES-2285</strain>
    </source>
</reference>
<feature type="compositionally biased region" description="Low complexity" evidence="7">
    <location>
        <begin position="1246"/>
        <end position="1256"/>
    </location>
</feature>
<organism evidence="12 13">
    <name type="scientific">Klebsormidium nitens</name>
    <name type="common">Green alga</name>
    <name type="synonym">Ulothrix nitens</name>
    <dbReference type="NCBI Taxonomy" id="105231"/>
    <lineage>
        <taxon>Eukaryota</taxon>
        <taxon>Viridiplantae</taxon>
        <taxon>Streptophyta</taxon>
        <taxon>Klebsormidiophyceae</taxon>
        <taxon>Klebsormidiales</taxon>
        <taxon>Klebsormidiaceae</taxon>
        <taxon>Klebsormidium</taxon>
    </lineage>
</organism>
<evidence type="ECO:0000256" key="2">
    <source>
        <dbReference type="ARBA" id="ARBA00022741"/>
    </source>
</evidence>
<evidence type="ECO:0000256" key="6">
    <source>
        <dbReference type="ARBA" id="ARBA00022840"/>
    </source>
</evidence>
<proteinExistence type="predicted"/>
<evidence type="ECO:0000313" key="12">
    <source>
        <dbReference type="EMBL" id="GAQ89141.1"/>
    </source>
</evidence>
<feature type="region of interest" description="Disordered" evidence="7">
    <location>
        <begin position="1058"/>
        <end position="1293"/>
    </location>
</feature>
<evidence type="ECO:0000256" key="3">
    <source>
        <dbReference type="ARBA" id="ARBA00022771"/>
    </source>
</evidence>
<dbReference type="InterPro" id="IPR001650">
    <property type="entry name" value="Helicase_C-like"/>
</dbReference>
<dbReference type="InterPro" id="IPR000330">
    <property type="entry name" value="SNF2_N"/>
</dbReference>
<feature type="compositionally biased region" description="Basic and acidic residues" evidence="7">
    <location>
        <begin position="617"/>
        <end position="632"/>
    </location>
</feature>
<dbReference type="CDD" id="cd18008">
    <property type="entry name" value="DEXDc_SHPRH-like"/>
    <property type="match status" value="1"/>
</dbReference>
<evidence type="ECO:0000259" key="10">
    <source>
        <dbReference type="PROSITE" id="PS51192"/>
    </source>
</evidence>
<feature type="compositionally biased region" description="Acidic residues" evidence="7">
    <location>
        <begin position="1278"/>
        <end position="1293"/>
    </location>
</feature>
<feature type="compositionally biased region" description="Basic and acidic residues" evidence="7">
    <location>
        <begin position="863"/>
        <end position="878"/>
    </location>
</feature>